<name>A0A6A6EG40_9PEZI</name>
<reference evidence="1" key="1">
    <citation type="journal article" date="2020" name="Stud. Mycol.">
        <title>101 Dothideomycetes genomes: a test case for predicting lifestyles and emergence of pathogens.</title>
        <authorList>
            <person name="Haridas S."/>
            <person name="Albert R."/>
            <person name="Binder M."/>
            <person name="Bloem J."/>
            <person name="Labutti K."/>
            <person name="Salamov A."/>
            <person name="Andreopoulos B."/>
            <person name="Baker S."/>
            <person name="Barry K."/>
            <person name="Bills G."/>
            <person name="Bluhm B."/>
            <person name="Cannon C."/>
            <person name="Castanera R."/>
            <person name="Culley D."/>
            <person name="Daum C."/>
            <person name="Ezra D."/>
            <person name="Gonzalez J."/>
            <person name="Henrissat B."/>
            <person name="Kuo A."/>
            <person name="Liang C."/>
            <person name="Lipzen A."/>
            <person name="Lutzoni F."/>
            <person name="Magnuson J."/>
            <person name="Mondo S."/>
            <person name="Nolan M."/>
            <person name="Ohm R."/>
            <person name="Pangilinan J."/>
            <person name="Park H.-J."/>
            <person name="Ramirez L."/>
            <person name="Alfaro M."/>
            <person name="Sun H."/>
            <person name="Tritt A."/>
            <person name="Yoshinaga Y."/>
            <person name="Zwiers L.-H."/>
            <person name="Turgeon B."/>
            <person name="Goodwin S."/>
            <person name="Spatafora J."/>
            <person name="Crous P."/>
            <person name="Grigoriev I."/>
        </authorList>
    </citation>
    <scope>NUCLEOTIDE SEQUENCE</scope>
    <source>
        <strain evidence="1">CBS 207.26</strain>
    </source>
</reference>
<dbReference type="Proteomes" id="UP000800200">
    <property type="component" value="Unassembled WGS sequence"/>
</dbReference>
<sequence>MRGAFTPRHDITEEETSSFKVSLLARGKFDPYTTFLCCKRLAAEASQRL</sequence>
<protein>
    <submittedName>
        <fullName evidence="1">Uncharacterized protein</fullName>
    </submittedName>
</protein>
<dbReference type="EMBL" id="ML994618">
    <property type="protein sequence ID" value="KAF2190684.1"/>
    <property type="molecule type" value="Genomic_DNA"/>
</dbReference>
<organism evidence="1 2">
    <name type="scientific">Zopfia rhizophila CBS 207.26</name>
    <dbReference type="NCBI Taxonomy" id="1314779"/>
    <lineage>
        <taxon>Eukaryota</taxon>
        <taxon>Fungi</taxon>
        <taxon>Dikarya</taxon>
        <taxon>Ascomycota</taxon>
        <taxon>Pezizomycotina</taxon>
        <taxon>Dothideomycetes</taxon>
        <taxon>Dothideomycetes incertae sedis</taxon>
        <taxon>Zopfiaceae</taxon>
        <taxon>Zopfia</taxon>
    </lineage>
</organism>
<evidence type="ECO:0000313" key="2">
    <source>
        <dbReference type="Proteomes" id="UP000800200"/>
    </source>
</evidence>
<proteinExistence type="predicted"/>
<evidence type="ECO:0000313" key="1">
    <source>
        <dbReference type="EMBL" id="KAF2190684.1"/>
    </source>
</evidence>
<accession>A0A6A6EG40</accession>
<gene>
    <name evidence="1" type="ORF">K469DRAFT_811687</name>
</gene>
<keyword evidence="2" id="KW-1185">Reference proteome</keyword>
<dbReference type="AlphaFoldDB" id="A0A6A6EG40"/>